<reference evidence="5 6" key="1">
    <citation type="submission" date="2018-02" db="EMBL/GenBank/DDBJ databases">
        <title>Insights into the biology of acidophilic members of the Acidiferrobacteraceae family derived from comparative genomic analyses.</title>
        <authorList>
            <person name="Issotta F."/>
            <person name="Thyssen C."/>
            <person name="Mena C."/>
            <person name="Moya A."/>
            <person name="Bellenberg S."/>
            <person name="Sproer C."/>
            <person name="Covarrubias P.C."/>
            <person name="Sand W."/>
            <person name="Quatrini R."/>
            <person name="Vera M."/>
        </authorList>
    </citation>
    <scope>NUCLEOTIDE SEQUENCE [LARGE SCALE GENOMIC DNA]</scope>
    <source>
        <strain evidence="6">m-1</strain>
    </source>
</reference>
<dbReference type="NCBIfam" id="NF005495">
    <property type="entry name" value="PRK07109.1"/>
    <property type="match status" value="1"/>
</dbReference>
<comment type="caution">
    <text evidence="5">The sequence shown here is derived from an EMBL/GenBank/DDBJ whole genome shotgun (WGS) entry which is preliminary data.</text>
</comment>
<feature type="domain" description="Ketoreductase" evidence="4">
    <location>
        <begin position="6"/>
        <end position="189"/>
    </location>
</feature>
<accession>A0A1C2G1C2</accession>
<name>A0A1C2G1C2_9GAMM</name>
<dbReference type="GO" id="GO:0016020">
    <property type="term" value="C:membrane"/>
    <property type="evidence" value="ECO:0007669"/>
    <property type="project" value="TreeGrafter"/>
</dbReference>
<dbReference type="GO" id="GO:0016491">
    <property type="term" value="F:oxidoreductase activity"/>
    <property type="evidence" value="ECO:0007669"/>
    <property type="project" value="UniProtKB-KW"/>
</dbReference>
<dbReference type="PROSITE" id="PS00061">
    <property type="entry name" value="ADH_SHORT"/>
    <property type="match status" value="1"/>
</dbReference>
<organism evidence="5 6">
    <name type="scientific">Acidiferrobacter thiooxydans</name>
    <dbReference type="NCBI Taxonomy" id="163359"/>
    <lineage>
        <taxon>Bacteria</taxon>
        <taxon>Pseudomonadati</taxon>
        <taxon>Pseudomonadota</taxon>
        <taxon>Gammaproteobacteria</taxon>
        <taxon>Acidiferrobacterales</taxon>
        <taxon>Acidiferrobacteraceae</taxon>
        <taxon>Acidiferrobacter</taxon>
    </lineage>
</organism>
<protein>
    <submittedName>
        <fullName evidence="5">KR domain-containing protein</fullName>
    </submittedName>
</protein>
<dbReference type="RefSeq" id="WP_065970482.1">
    <property type="nucleotide sequence ID" value="NZ_CP080624.1"/>
</dbReference>
<proteinExistence type="inferred from homology"/>
<keyword evidence="6" id="KW-1185">Reference proteome</keyword>
<evidence type="ECO:0000256" key="2">
    <source>
        <dbReference type="ARBA" id="ARBA00023002"/>
    </source>
</evidence>
<dbReference type="AlphaFoldDB" id="A0A1C2G1C2"/>
<dbReference type="OrthoDB" id="9781689at2"/>
<dbReference type="SMART" id="SM00822">
    <property type="entry name" value="PKS_KR"/>
    <property type="match status" value="1"/>
</dbReference>
<dbReference type="EMBL" id="PSYR01000002">
    <property type="protein sequence ID" value="RCN56129.1"/>
    <property type="molecule type" value="Genomic_DNA"/>
</dbReference>
<keyword evidence="2" id="KW-0560">Oxidoreductase</keyword>
<dbReference type="InterPro" id="IPR020904">
    <property type="entry name" value="Sc_DH/Rdtase_CS"/>
</dbReference>
<dbReference type="InterPro" id="IPR002347">
    <property type="entry name" value="SDR_fam"/>
</dbReference>
<dbReference type="SUPFAM" id="SSF51735">
    <property type="entry name" value="NAD(P)-binding Rossmann-fold domains"/>
    <property type="match status" value="1"/>
</dbReference>
<evidence type="ECO:0000256" key="3">
    <source>
        <dbReference type="RuleBase" id="RU000363"/>
    </source>
</evidence>
<evidence type="ECO:0000313" key="6">
    <source>
        <dbReference type="Proteomes" id="UP000253250"/>
    </source>
</evidence>
<dbReference type="PRINTS" id="PR00080">
    <property type="entry name" value="SDRFAMILY"/>
</dbReference>
<dbReference type="InterPro" id="IPR057326">
    <property type="entry name" value="KR_dom"/>
</dbReference>
<dbReference type="Gene3D" id="3.40.50.720">
    <property type="entry name" value="NAD(P)-binding Rossmann-like Domain"/>
    <property type="match status" value="1"/>
</dbReference>
<gene>
    <name evidence="5" type="ORF">C4900_09715</name>
</gene>
<evidence type="ECO:0000313" key="5">
    <source>
        <dbReference type="EMBL" id="RCN56129.1"/>
    </source>
</evidence>
<dbReference type="PANTHER" id="PTHR44196:SF1">
    <property type="entry name" value="DEHYDROGENASE_REDUCTASE SDR FAMILY MEMBER 7B"/>
    <property type="match status" value="1"/>
</dbReference>
<dbReference type="InterPro" id="IPR036291">
    <property type="entry name" value="NAD(P)-bd_dom_sf"/>
</dbReference>
<dbReference type="PANTHER" id="PTHR44196">
    <property type="entry name" value="DEHYDROGENASE/REDUCTASE SDR FAMILY MEMBER 7B"/>
    <property type="match status" value="1"/>
</dbReference>
<evidence type="ECO:0000256" key="1">
    <source>
        <dbReference type="ARBA" id="ARBA00006484"/>
    </source>
</evidence>
<dbReference type="STRING" id="163359.A9R16_12160"/>
<sequence length="365" mass="39473">MANTQDVVVITGASAGHGRAVARGFARQGAKIGLLARGREGLEASKREVESLGGQALVVPTDVSDADQVEAAAQAVEAELGPITVWVNNAMVSVFSPVKTLRPEEIARVTEVTYLGYVYGTMAALRRMLPRDRGVIIQVGSALAYRGIPLQAAYCGAKHAIEGFTESLRTELLHDKSRVRVTMVQMPAMNTTQFSWSKNKMDHNPQPVPPIYEPEVAAHAVIWAARHDRREIDVGGSTVAAILANKIAPGLLDHYLARNGYRSQEAPGPVDRTRPDNLWRPVPGDHGVHGPFSDRSIRRSPEVWTTLHRGTIAVLAGLGLALAGLSAGRRRSRRNTSQTNRPVIAPAIRSASDEHSARLRELPTA</sequence>
<dbReference type="PRINTS" id="PR00081">
    <property type="entry name" value="GDHRDH"/>
</dbReference>
<dbReference type="Proteomes" id="UP000253250">
    <property type="component" value="Unassembled WGS sequence"/>
</dbReference>
<dbReference type="Pfam" id="PF00106">
    <property type="entry name" value="adh_short"/>
    <property type="match status" value="1"/>
</dbReference>
<comment type="similarity">
    <text evidence="1 3">Belongs to the short-chain dehydrogenases/reductases (SDR) family.</text>
</comment>
<evidence type="ECO:0000259" key="4">
    <source>
        <dbReference type="SMART" id="SM00822"/>
    </source>
</evidence>